<dbReference type="InterPro" id="IPR051130">
    <property type="entry name" value="Mito_struct-func_regulator"/>
</dbReference>
<dbReference type="EMBL" id="LGRX02010381">
    <property type="protein sequence ID" value="KAK3270459.1"/>
    <property type="molecule type" value="Genomic_DNA"/>
</dbReference>
<dbReference type="Proteomes" id="UP001190700">
    <property type="component" value="Unassembled WGS sequence"/>
</dbReference>
<gene>
    <name evidence="1" type="ORF">CYMTET_21149</name>
</gene>
<dbReference type="PANTHER" id="PTHR43173">
    <property type="entry name" value="ABC1 FAMILY PROTEIN"/>
    <property type="match status" value="1"/>
</dbReference>
<feature type="non-terminal residue" evidence="1">
    <location>
        <position position="270"/>
    </location>
</feature>
<evidence type="ECO:0000313" key="1">
    <source>
        <dbReference type="EMBL" id="KAK3270459.1"/>
    </source>
</evidence>
<accession>A0AAE0G2Q1</accession>
<organism evidence="1 2">
    <name type="scientific">Cymbomonas tetramitiformis</name>
    <dbReference type="NCBI Taxonomy" id="36881"/>
    <lineage>
        <taxon>Eukaryota</taxon>
        <taxon>Viridiplantae</taxon>
        <taxon>Chlorophyta</taxon>
        <taxon>Pyramimonadophyceae</taxon>
        <taxon>Pyramimonadales</taxon>
        <taxon>Pyramimonadaceae</taxon>
        <taxon>Cymbomonas</taxon>
    </lineage>
</organism>
<sequence length="270" mass="29635">MPAVRIQLSRTHRAVRASTRTGGKGNSLPKVWQTAPPVPSFVSRRQELSLKRKACAGETVLHASAAEIAALDDDSSNVEFPEPLTPSERIKRAATFWGNVVPIFLSYKLFEMRIGSDNKGNEDAWLEQHEWGAERLENIINELKGFYVKSGQMMSTRPDSFAEPYIRRLSSLQWIVLAKEAPLGKGETGHSRQVAPLASAPWEGGAQRVAAAVTSRLTRGGAAWRQDMLDPMPIELVKAVVKQELLAGAPLSEVFEWIDPEPLGAASVAQ</sequence>
<proteinExistence type="predicted"/>
<comment type="caution">
    <text evidence="1">The sequence shown here is derived from an EMBL/GenBank/DDBJ whole genome shotgun (WGS) entry which is preliminary data.</text>
</comment>
<keyword evidence="2" id="KW-1185">Reference proteome</keyword>
<protein>
    <submittedName>
        <fullName evidence="1">Uncharacterized protein</fullName>
    </submittedName>
</protein>
<name>A0AAE0G2Q1_9CHLO</name>
<dbReference type="PANTHER" id="PTHR43173:SF12">
    <property type="entry name" value="PROTEIN KINASE SUPERFAMILY PROTEIN"/>
    <property type="match status" value="1"/>
</dbReference>
<evidence type="ECO:0000313" key="2">
    <source>
        <dbReference type="Proteomes" id="UP001190700"/>
    </source>
</evidence>
<reference evidence="1 2" key="1">
    <citation type="journal article" date="2015" name="Genome Biol. Evol.">
        <title>Comparative Genomics of a Bacterivorous Green Alga Reveals Evolutionary Causalities and Consequences of Phago-Mixotrophic Mode of Nutrition.</title>
        <authorList>
            <person name="Burns J.A."/>
            <person name="Paasch A."/>
            <person name="Narechania A."/>
            <person name="Kim E."/>
        </authorList>
    </citation>
    <scope>NUCLEOTIDE SEQUENCE [LARGE SCALE GENOMIC DNA]</scope>
    <source>
        <strain evidence="1 2">PLY_AMNH</strain>
    </source>
</reference>
<dbReference type="AlphaFoldDB" id="A0AAE0G2Q1"/>